<dbReference type="GO" id="GO:0006813">
    <property type="term" value="P:potassium ion transport"/>
    <property type="evidence" value="ECO:0007669"/>
    <property type="project" value="InterPro"/>
</dbReference>
<proteinExistence type="predicted"/>
<name>A0A6B2M2T9_9BACT</name>
<feature type="transmembrane region" description="Helical" evidence="7">
    <location>
        <begin position="547"/>
        <end position="565"/>
    </location>
</feature>
<evidence type="ECO:0000256" key="4">
    <source>
        <dbReference type="ARBA" id="ARBA00022737"/>
    </source>
</evidence>
<dbReference type="EMBL" id="JAAGNX010000002">
    <property type="protein sequence ID" value="NDV62397.1"/>
    <property type="molecule type" value="Genomic_DNA"/>
</dbReference>
<feature type="transmembrane region" description="Helical" evidence="7">
    <location>
        <begin position="149"/>
        <end position="170"/>
    </location>
</feature>
<protein>
    <submittedName>
        <fullName evidence="9">SLC13 family permease</fullName>
    </submittedName>
</protein>
<evidence type="ECO:0000256" key="3">
    <source>
        <dbReference type="ARBA" id="ARBA00022692"/>
    </source>
</evidence>
<feature type="transmembrane region" description="Helical" evidence="7">
    <location>
        <begin position="99"/>
        <end position="128"/>
    </location>
</feature>
<feature type="transmembrane region" description="Helical" evidence="7">
    <location>
        <begin position="519"/>
        <end position="540"/>
    </location>
</feature>
<keyword evidence="3 7" id="KW-0812">Transmembrane</keyword>
<comment type="subcellular location">
    <subcellularLocation>
        <location evidence="1">Membrane</location>
        <topology evidence="1">Multi-pass membrane protein</topology>
    </subcellularLocation>
</comment>
<dbReference type="InterPro" id="IPR051679">
    <property type="entry name" value="DASS-Related_Transporters"/>
</dbReference>
<evidence type="ECO:0000259" key="8">
    <source>
        <dbReference type="PROSITE" id="PS51202"/>
    </source>
</evidence>
<feature type="domain" description="RCK C-terminal" evidence="8">
    <location>
        <begin position="217"/>
        <end position="301"/>
    </location>
</feature>
<feature type="transmembrane region" description="Helical" evidence="7">
    <location>
        <begin position="412"/>
        <end position="441"/>
    </location>
</feature>
<feature type="transmembrane region" description="Helical" evidence="7">
    <location>
        <begin position="453"/>
        <end position="473"/>
    </location>
</feature>
<dbReference type="Pfam" id="PF03600">
    <property type="entry name" value="CitMHS"/>
    <property type="match status" value="1"/>
</dbReference>
<dbReference type="PANTHER" id="PTHR43652">
    <property type="entry name" value="BASIC AMINO ACID ANTIPORTER YFCC-RELATED"/>
    <property type="match status" value="1"/>
</dbReference>
<evidence type="ECO:0000256" key="1">
    <source>
        <dbReference type="ARBA" id="ARBA00004141"/>
    </source>
</evidence>
<organism evidence="9 10">
    <name type="scientific">Oceanipulchritudo coccoides</name>
    <dbReference type="NCBI Taxonomy" id="2706888"/>
    <lineage>
        <taxon>Bacteria</taxon>
        <taxon>Pseudomonadati</taxon>
        <taxon>Verrucomicrobiota</taxon>
        <taxon>Opitutia</taxon>
        <taxon>Puniceicoccales</taxon>
        <taxon>Oceanipulchritudinaceae</taxon>
        <taxon>Oceanipulchritudo</taxon>
    </lineage>
</organism>
<feature type="transmembrane region" description="Helical" evidence="7">
    <location>
        <begin position="585"/>
        <end position="605"/>
    </location>
</feature>
<evidence type="ECO:0000313" key="10">
    <source>
        <dbReference type="Proteomes" id="UP000478417"/>
    </source>
</evidence>
<dbReference type="InterPro" id="IPR036721">
    <property type="entry name" value="RCK_C_sf"/>
</dbReference>
<dbReference type="Gene3D" id="3.30.70.1450">
    <property type="entry name" value="Regulator of K+ conductance, C-terminal domain"/>
    <property type="match status" value="2"/>
</dbReference>
<dbReference type="RefSeq" id="WP_163964239.1">
    <property type="nucleotide sequence ID" value="NZ_JAAGNX010000002.1"/>
</dbReference>
<dbReference type="InterPro" id="IPR006037">
    <property type="entry name" value="RCK_C"/>
</dbReference>
<keyword evidence="10" id="KW-1185">Reference proteome</keyword>
<feature type="transmembrane region" description="Helical" evidence="7">
    <location>
        <begin position="494"/>
        <end position="513"/>
    </location>
</feature>
<evidence type="ECO:0000256" key="6">
    <source>
        <dbReference type="ARBA" id="ARBA00023136"/>
    </source>
</evidence>
<feature type="transmembrane region" description="Helical" evidence="7">
    <location>
        <begin position="29"/>
        <end position="48"/>
    </location>
</feature>
<feature type="transmembrane region" description="Helical" evidence="7">
    <location>
        <begin position="60"/>
        <end position="79"/>
    </location>
</feature>
<evidence type="ECO:0000256" key="5">
    <source>
        <dbReference type="ARBA" id="ARBA00022989"/>
    </source>
</evidence>
<reference evidence="9 10" key="1">
    <citation type="submission" date="2020-02" db="EMBL/GenBank/DDBJ databases">
        <title>Albibacoteraceae fam. nov., the first described family within the subdivision 4 Verrucomicrobia.</title>
        <authorList>
            <person name="Xi F."/>
        </authorList>
    </citation>
    <scope>NUCLEOTIDE SEQUENCE [LARGE SCALE GENOMIC DNA]</scope>
    <source>
        <strain evidence="9 10">CK1056</strain>
    </source>
</reference>
<dbReference type="CDD" id="cd01115">
    <property type="entry name" value="SLC13_permease"/>
    <property type="match status" value="1"/>
</dbReference>
<keyword evidence="6 7" id="KW-0472">Membrane</keyword>
<evidence type="ECO:0000313" key="9">
    <source>
        <dbReference type="EMBL" id="NDV62397.1"/>
    </source>
</evidence>
<dbReference type="PANTHER" id="PTHR43652:SF2">
    <property type="entry name" value="BASIC AMINO ACID ANTIPORTER YFCC-RELATED"/>
    <property type="match status" value="1"/>
</dbReference>
<evidence type="ECO:0000256" key="7">
    <source>
        <dbReference type="SAM" id="Phobius"/>
    </source>
</evidence>
<accession>A0A6B2M2T9</accession>
<keyword evidence="5 7" id="KW-1133">Transmembrane helix</keyword>
<dbReference type="GO" id="GO:0005886">
    <property type="term" value="C:plasma membrane"/>
    <property type="evidence" value="ECO:0007669"/>
    <property type="project" value="TreeGrafter"/>
</dbReference>
<dbReference type="Proteomes" id="UP000478417">
    <property type="component" value="Unassembled WGS sequence"/>
</dbReference>
<evidence type="ECO:0000256" key="2">
    <source>
        <dbReference type="ARBA" id="ARBA00022448"/>
    </source>
</evidence>
<gene>
    <name evidence="9" type="ORF">G0Q06_08045</name>
</gene>
<feature type="transmembrane region" description="Helical" evidence="7">
    <location>
        <begin position="190"/>
        <end position="206"/>
    </location>
</feature>
<dbReference type="AlphaFoldDB" id="A0A6B2M2T9"/>
<dbReference type="InterPro" id="IPR004680">
    <property type="entry name" value="Cit_transptr-like_dom"/>
</dbReference>
<sequence length="607" mass="65506">MLVSWEIIFICLLLAAALASFVWERIPTDLTAILVFGALIVASFLPFNRTLPSLEQLLSVFSNPAPLAIAALFILSAALERCGLIDELARFLEHLTKLGYHGLLLCMILLVALISAFINNTPVVVIFLPVILTLSKKIKTPASKLLIPLSYASIFGGVCTLVGTSTNILASGLLQKADFPPLSMFELSRVGVPLMAIGTLYLLLFAKQRLPVRESLTSILSDEERKEYFTEAFVRVNSPLIGNTFKGSDLQKAKGLRLLEIIRNGVAVSGNIFMAELQAGDRLVLACRPSGFVQARSVAGLKLAAEEREGLETISAHEGSIVEGVIGPRSTIVGRTISELNFRQRFRMIILAIHRRGINMRDRIDSLPLEEGDTILMMGTDSAREQIRRGDDILLLDMPHTPSKDFSKKAPIVLLTMISVVGLVSFNIMPITAAAILGTAVVLASGVLRPKEAYAAVDWGILILIYGMLALGTGMQTSGASGHIASAIANIPHFGLSDGMHLLLILACLYLTTSILTEVLSNNATIVLMVPIALNLGIALGVDPRPFVIAACVASSASFSTPIGYQTNTYVYSVGGYRFADFLKIGLPLNICYFLGTVALVPHLWSF</sequence>
<dbReference type="PROSITE" id="PS51202">
    <property type="entry name" value="RCK_C"/>
    <property type="match status" value="2"/>
</dbReference>
<keyword evidence="4" id="KW-0677">Repeat</keyword>
<dbReference type="SUPFAM" id="SSF116726">
    <property type="entry name" value="TrkA C-terminal domain-like"/>
    <property type="match status" value="2"/>
</dbReference>
<keyword evidence="2" id="KW-0813">Transport</keyword>
<comment type="caution">
    <text evidence="9">The sequence shown here is derived from an EMBL/GenBank/DDBJ whole genome shotgun (WGS) entry which is preliminary data.</text>
</comment>
<dbReference type="Pfam" id="PF02080">
    <property type="entry name" value="TrkA_C"/>
    <property type="match status" value="2"/>
</dbReference>
<dbReference type="GO" id="GO:0008324">
    <property type="term" value="F:monoatomic cation transmembrane transporter activity"/>
    <property type="evidence" value="ECO:0007669"/>
    <property type="project" value="InterPro"/>
</dbReference>
<feature type="domain" description="RCK C-terminal" evidence="8">
    <location>
        <begin position="309"/>
        <end position="393"/>
    </location>
</feature>